<dbReference type="SUPFAM" id="SSF55874">
    <property type="entry name" value="ATPase domain of HSP90 chaperone/DNA topoisomerase II/histidine kinase"/>
    <property type="match status" value="1"/>
</dbReference>
<dbReference type="SUPFAM" id="SSF52172">
    <property type="entry name" value="CheY-like"/>
    <property type="match status" value="1"/>
</dbReference>
<evidence type="ECO:0000256" key="10">
    <source>
        <dbReference type="ARBA" id="ARBA00022777"/>
    </source>
</evidence>
<keyword evidence="12" id="KW-1133">Transmembrane helix</keyword>
<comment type="caution">
    <text evidence="22">The sequence shown here is derived from an EMBL/GenBank/DDBJ whole genome shotgun (WGS) entry which is preliminary data.</text>
</comment>
<keyword evidence="8" id="KW-0812">Transmembrane</keyword>
<dbReference type="Proteomes" id="UP001139193">
    <property type="component" value="Unassembled WGS sequence"/>
</dbReference>
<evidence type="ECO:0000256" key="7">
    <source>
        <dbReference type="ARBA" id="ARBA00022679"/>
    </source>
</evidence>
<protein>
    <recommendedName>
        <fullName evidence="3">histidine kinase</fullName>
        <ecNumber evidence="3">2.7.13.3</ecNumber>
    </recommendedName>
</protein>
<dbReference type="PROSITE" id="PS50113">
    <property type="entry name" value="PAC"/>
    <property type="match status" value="1"/>
</dbReference>
<dbReference type="PROSITE" id="PS50112">
    <property type="entry name" value="PAS"/>
    <property type="match status" value="2"/>
</dbReference>
<feature type="domain" description="Response regulatory" evidence="18">
    <location>
        <begin position="713"/>
        <end position="831"/>
    </location>
</feature>
<evidence type="ECO:0000259" key="21">
    <source>
        <dbReference type="PROSITE" id="PS50894"/>
    </source>
</evidence>
<comment type="catalytic activity">
    <reaction evidence="1">
        <text>ATP + protein L-histidine = ADP + protein N-phospho-L-histidine.</text>
        <dbReference type="EC" id="2.7.13.3"/>
    </reaction>
</comment>
<feature type="modified residue" description="4-aspartylphosphate" evidence="15">
    <location>
        <position position="762"/>
    </location>
</feature>
<feature type="domain" description="Histidine kinase" evidence="17">
    <location>
        <begin position="467"/>
        <end position="690"/>
    </location>
</feature>
<evidence type="ECO:0000256" key="12">
    <source>
        <dbReference type="ARBA" id="ARBA00022989"/>
    </source>
</evidence>
<dbReference type="SMART" id="SM00387">
    <property type="entry name" value="HATPase_c"/>
    <property type="match status" value="1"/>
</dbReference>
<dbReference type="InterPro" id="IPR005467">
    <property type="entry name" value="His_kinase_dom"/>
</dbReference>
<feature type="modified residue" description="Phosphohistidine" evidence="14">
    <location>
        <position position="892"/>
    </location>
</feature>
<dbReference type="NCBIfam" id="TIGR00229">
    <property type="entry name" value="sensory_box"/>
    <property type="match status" value="2"/>
</dbReference>
<dbReference type="InterPro" id="IPR003661">
    <property type="entry name" value="HisK_dim/P_dom"/>
</dbReference>
<sequence length="955" mass="104122">MSTSAARLISNHVPAELDPAVQARLEQLERELAQARANEEAALDRLQRLMALTANRLANPAGDAQRAFYETILDELPVEVVVLDEQFRYLYANPQAVPDPEHRAWLIGHTVIEFCERYGYPLDLARHRSRMFEQALRSAEPVVWDDCTPFPEGPRYHQRHFKLLAQVGAGKPFMLGYGLDVTARVQAEARSQRSEAAQREQQEFMQQVLDTNPSAIYVRDADGQFVFSNRAMAQLSGAGHATPQAADEAARDAARYAAGDDLVLATGQEITSEDRLALATGEMRWFHSVKRPLLRPDGSVHVLGVSTDISDLKQAQDTLARSEKQYRDLMHYAQALICTYDLAGHLLSVNPALANLLGHPAADLVGQPMTTYLLAEDQAGFGDFLARIDNRGEAQGVLRVLRALPRGSFELRHLLYHTFVVREPGQQPYIISHSHDITDRVLAERESQRARDEAEASARARENFLANMSHEIRTPMNGVLGMTAQLAKTRLDVRQQELVRVISSSGRHLLAVLNDVLDMAKISAGKLELEAVTFNLSESVTEALAPLAAQAREKGLTFTDVPLRESCPLPWVVGDAHRLNQVLLNLVSNAIKFTAAGSVSVSSALLDETADTLGVRFCVADTGPGIEAGKQALIFESFTQANADTARHHGGTGLGLSISRALVEQMGGQLRLASTPGQGSSFDFELRFPKAPAPAVADATDAAYNTGRLVGTRVLLVEDNEINRTVARMMLEPWGVDLDEAEDGTVALGLLTQVDYDLVLTDIQMPGLSGIDVTQRLRQIPDPHRAATPVIALTANAFRADVERYLAAGVNACLTKPYDEATLYQTMEALLPALPPAAPAYNLAPLREMAKGREEFVRKIVRSFLANMPNSLAQLKAAGAAANWPEVGRLAHHIKPNLHTLGICDVAPALEVLVRLHSDEPAATPEAPAVLRQALAQLVAGVERALAGLCAELTD</sequence>
<dbReference type="CDD" id="cd17546">
    <property type="entry name" value="REC_hyHK_CKI1_RcsC-like"/>
    <property type="match status" value="1"/>
</dbReference>
<dbReference type="GO" id="GO:0005524">
    <property type="term" value="F:ATP binding"/>
    <property type="evidence" value="ECO:0007669"/>
    <property type="project" value="UniProtKB-KW"/>
</dbReference>
<evidence type="ECO:0000256" key="13">
    <source>
        <dbReference type="ARBA" id="ARBA00023136"/>
    </source>
</evidence>
<dbReference type="GO" id="GO:0005886">
    <property type="term" value="C:plasma membrane"/>
    <property type="evidence" value="ECO:0007669"/>
    <property type="project" value="UniProtKB-SubCell"/>
</dbReference>
<feature type="domain" description="PAS" evidence="19">
    <location>
        <begin position="322"/>
        <end position="392"/>
    </location>
</feature>
<dbReference type="Pfam" id="PF00072">
    <property type="entry name" value="Response_reg"/>
    <property type="match status" value="1"/>
</dbReference>
<evidence type="ECO:0000256" key="1">
    <source>
        <dbReference type="ARBA" id="ARBA00000085"/>
    </source>
</evidence>
<dbReference type="SUPFAM" id="SSF55785">
    <property type="entry name" value="PYP-like sensor domain (PAS domain)"/>
    <property type="match status" value="3"/>
</dbReference>
<dbReference type="Pfam" id="PF00512">
    <property type="entry name" value="HisKA"/>
    <property type="match status" value="1"/>
</dbReference>
<gene>
    <name evidence="22" type="ORF">MON38_11280</name>
</gene>
<dbReference type="GO" id="GO:0009927">
    <property type="term" value="F:histidine phosphotransfer kinase activity"/>
    <property type="evidence" value="ECO:0007669"/>
    <property type="project" value="TreeGrafter"/>
</dbReference>
<evidence type="ECO:0000256" key="6">
    <source>
        <dbReference type="ARBA" id="ARBA00022553"/>
    </source>
</evidence>
<dbReference type="FunFam" id="3.30.565.10:FF:000010">
    <property type="entry name" value="Sensor histidine kinase RcsC"/>
    <property type="match status" value="1"/>
</dbReference>
<dbReference type="Pfam" id="PF08448">
    <property type="entry name" value="PAS_4"/>
    <property type="match status" value="2"/>
</dbReference>
<dbReference type="InterPro" id="IPR008207">
    <property type="entry name" value="Sig_transdc_His_kin_Hpt_dom"/>
</dbReference>
<dbReference type="Gene3D" id="3.30.450.20">
    <property type="entry name" value="PAS domain"/>
    <property type="match status" value="3"/>
</dbReference>
<keyword evidence="9" id="KW-0547">Nucleotide-binding</keyword>
<reference evidence="22" key="1">
    <citation type="submission" date="2022-03" db="EMBL/GenBank/DDBJ databases">
        <title>Bacterial whole genome sequence for Hymenobacter sp. DH14.</title>
        <authorList>
            <person name="Le V."/>
        </authorList>
    </citation>
    <scope>NUCLEOTIDE SEQUENCE</scope>
    <source>
        <strain evidence="22">DH14</strain>
    </source>
</reference>
<dbReference type="CDD" id="cd00082">
    <property type="entry name" value="HisKA"/>
    <property type="match status" value="1"/>
</dbReference>
<dbReference type="SMART" id="SM00448">
    <property type="entry name" value="REC"/>
    <property type="match status" value="1"/>
</dbReference>
<dbReference type="PANTHER" id="PTHR43047:SF72">
    <property type="entry name" value="OSMOSENSING HISTIDINE PROTEIN KINASE SLN1"/>
    <property type="match status" value="1"/>
</dbReference>
<evidence type="ECO:0000313" key="23">
    <source>
        <dbReference type="Proteomes" id="UP001139193"/>
    </source>
</evidence>
<organism evidence="22 23">
    <name type="scientific">Hymenobacter cyanobacteriorum</name>
    <dbReference type="NCBI Taxonomy" id="2926463"/>
    <lineage>
        <taxon>Bacteria</taxon>
        <taxon>Pseudomonadati</taxon>
        <taxon>Bacteroidota</taxon>
        <taxon>Cytophagia</taxon>
        <taxon>Cytophagales</taxon>
        <taxon>Hymenobacteraceae</taxon>
        <taxon>Hymenobacter</taxon>
    </lineage>
</organism>
<keyword evidence="13" id="KW-0472">Membrane</keyword>
<dbReference type="InterPro" id="IPR036890">
    <property type="entry name" value="HATPase_C_sf"/>
</dbReference>
<dbReference type="Gene3D" id="3.30.565.10">
    <property type="entry name" value="Histidine kinase-like ATPase, C-terminal domain"/>
    <property type="match status" value="1"/>
</dbReference>
<keyword evidence="16" id="KW-0175">Coiled coil</keyword>
<dbReference type="AlphaFoldDB" id="A0A9X2AGT1"/>
<keyword evidence="4" id="KW-1003">Cell membrane</keyword>
<dbReference type="InterPro" id="IPR001789">
    <property type="entry name" value="Sig_transdc_resp-reg_receiver"/>
</dbReference>
<evidence type="ECO:0000256" key="4">
    <source>
        <dbReference type="ARBA" id="ARBA00022475"/>
    </source>
</evidence>
<evidence type="ECO:0000259" key="19">
    <source>
        <dbReference type="PROSITE" id="PS50112"/>
    </source>
</evidence>
<evidence type="ECO:0000256" key="15">
    <source>
        <dbReference type="PROSITE-ProRule" id="PRU00169"/>
    </source>
</evidence>
<dbReference type="SMART" id="SM00388">
    <property type="entry name" value="HisKA"/>
    <property type="match status" value="1"/>
</dbReference>
<dbReference type="SMART" id="SM00091">
    <property type="entry name" value="PAS"/>
    <property type="match status" value="3"/>
</dbReference>
<dbReference type="Gene3D" id="1.20.120.160">
    <property type="entry name" value="HPT domain"/>
    <property type="match status" value="1"/>
</dbReference>
<keyword evidence="11" id="KW-0067">ATP-binding</keyword>
<dbReference type="GO" id="GO:0000155">
    <property type="term" value="F:phosphorelay sensor kinase activity"/>
    <property type="evidence" value="ECO:0007669"/>
    <property type="project" value="InterPro"/>
</dbReference>
<dbReference type="RefSeq" id="WP_241936270.1">
    <property type="nucleotide sequence ID" value="NZ_JALBGC010000003.1"/>
</dbReference>
<dbReference type="InterPro" id="IPR036641">
    <property type="entry name" value="HPT_dom_sf"/>
</dbReference>
<keyword evidence="23" id="KW-1185">Reference proteome</keyword>
<evidence type="ECO:0000256" key="2">
    <source>
        <dbReference type="ARBA" id="ARBA00004429"/>
    </source>
</evidence>
<evidence type="ECO:0000313" key="22">
    <source>
        <dbReference type="EMBL" id="MCI1188003.1"/>
    </source>
</evidence>
<keyword evidence="5" id="KW-0997">Cell inner membrane</keyword>
<dbReference type="InterPro" id="IPR035965">
    <property type="entry name" value="PAS-like_dom_sf"/>
</dbReference>
<dbReference type="InterPro" id="IPR000014">
    <property type="entry name" value="PAS"/>
</dbReference>
<dbReference type="PRINTS" id="PR00344">
    <property type="entry name" value="BCTRLSENSOR"/>
</dbReference>
<dbReference type="EMBL" id="JALBGC010000003">
    <property type="protein sequence ID" value="MCI1188003.1"/>
    <property type="molecule type" value="Genomic_DNA"/>
</dbReference>
<dbReference type="SUPFAM" id="SSF47226">
    <property type="entry name" value="Histidine-containing phosphotransfer domain, HPT domain"/>
    <property type="match status" value="1"/>
</dbReference>
<evidence type="ECO:0000256" key="16">
    <source>
        <dbReference type="SAM" id="Coils"/>
    </source>
</evidence>
<evidence type="ECO:0000259" key="17">
    <source>
        <dbReference type="PROSITE" id="PS50109"/>
    </source>
</evidence>
<feature type="coiled-coil region" evidence="16">
    <location>
        <begin position="18"/>
        <end position="52"/>
    </location>
</feature>
<dbReference type="PROSITE" id="PS50894">
    <property type="entry name" value="HPT"/>
    <property type="match status" value="1"/>
</dbReference>
<dbReference type="EC" id="2.7.13.3" evidence="3"/>
<dbReference type="PANTHER" id="PTHR43047">
    <property type="entry name" value="TWO-COMPONENT HISTIDINE PROTEIN KINASE"/>
    <property type="match status" value="1"/>
</dbReference>
<dbReference type="PROSITE" id="PS50110">
    <property type="entry name" value="RESPONSE_REGULATORY"/>
    <property type="match status" value="1"/>
</dbReference>
<keyword evidence="10" id="KW-0418">Kinase</keyword>
<dbReference type="InterPro" id="IPR011006">
    <property type="entry name" value="CheY-like_superfamily"/>
</dbReference>
<comment type="subcellular location">
    <subcellularLocation>
        <location evidence="2">Cell inner membrane</location>
        <topology evidence="2">Multi-pass membrane protein</topology>
    </subcellularLocation>
</comment>
<dbReference type="PROSITE" id="PS50109">
    <property type="entry name" value="HIS_KIN"/>
    <property type="match status" value="1"/>
</dbReference>
<proteinExistence type="predicted"/>
<dbReference type="Gene3D" id="3.40.50.2300">
    <property type="match status" value="1"/>
</dbReference>
<dbReference type="SUPFAM" id="SSF47384">
    <property type="entry name" value="Homodimeric domain of signal transducing histidine kinase"/>
    <property type="match status" value="1"/>
</dbReference>
<keyword evidence="7" id="KW-0808">Transferase</keyword>
<name>A0A9X2AGT1_9BACT</name>
<dbReference type="FunFam" id="1.10.287.130:FF:000004">
    <property type="entry name" value="Ethylene receptor 1"/>
    <property type="match status" value="1"/>
</dbReference>
<dbReference type="InterPro" id="IPR000700">
    <property type="entry name" value="PAS-assoc_C"/>
</dbReference>
<evidence type="ECO:0000256" key="3">
    <source>
        <dbReference type="ARBA" id="ARBA00012438"/>
    </source>
</evidence>
<evidence type="ECO:0000256" key="14">
    <source>
        <dbReference type="PROSITE-ProRule" id="PRU00110"/>
    </source>
</evidence>
<evidence type="ECO:0000256" key="9">
    <source>
        <dbReference type="ARBA" id="ARBA00022741"/>
    </source>
</evidence>
<feature type="domain" description="PAS" evidence="19">
    <location>
        <begin position="201"/>
        <end position="237"/>
    </location>
</feature>
<evidence type="ECO:0000256" key="5">
    <source>
        <dbReference type="ARBA" id="ARBA00022519"/>
    </source>
</evidence>
<accession>A0A9X2AGT1</accession>
<evidence type="ECO:0000256" key="11">
    <source>
        <dbReference type="ARBA" id="ARBA00022840"/>
    </source>
</evidence>
<keyword evidence="6 15" id="KW-0597">Phosphoprotein</keyword>
<evidence type="ECO:0000259" key="20">
    <source>
        <dbReference type="PROSITE" id="PS50113"/>
    </source>
</evidence>
<dbReference type="InterPro" id="IPR036097">
    <property type="entry name" value="HisK_dim/P_sf"/>
</dbReference>
<dbReference type="InterPro" id="IPR004358">
    <property type="entry name" value="Sig_transdc_His_kin-like_C"/>
</dbReference>
<dbReference type="InterPro" id="IPR003594">
    <property type="entry name" value="HATPase_dom"/>
</dbReference>
<feature type="domain" description="PAC" evidence="20">
    <location>
        <begin position="270"/>
        <end position="321"/>
    </location>
</feature>
<evidence type="ECO:0000259" key="18">
    <source>
        <dbReference type="PROSITE" id="PS50110"/>
    </source>
</evidence>
<dbReference type="CDD" id="cd16922">
    <property type="entry name" value="HATPase_EvgS-ArcB-TorS-like"/>
    <property type="match status" value="1"/>
</dbReference>
<dbReference type="InterPro" id="IPR013656">
    <property type="entry name" value="PAS_4"/>
</dbReference>
<dbReference type="CDD" id="cd00130">
    <property type="entry name" value="PAS"/>
    <property type="match status" value="1"/>
</dbReference>
<evidence type="ECO:0000256" key="8">
    <source>
        <dbReference type="ARBA" id="ARBA00022692"/>
    </source>
</evidence>
<feature type="domain" description="HPt" evidence="21">
    <location>
        <begin position="853"/>
        <end position="953"/>
    </location>
</feature>
<dbReference type="Gene3D" id="1.10.287.130">
    <property type="match status" value="1"/>
</dbReference>
<dbReference type="Pfam" id="PF02518">
    <property type="entry name" value="HATPase_c"/>
    <property type="match status" value="1"/>
</dbReference>